<proteinExistence type="predicted"/>
<name>A0A6V8LEC0_9ACTN</name>
<dbReference type="AlphaFoldDB" id="A0A6V8LEC0"/>
<sequence length="152" mass="16358">MSASPIFVVAANNTAFHVYRDAQSVVDTKEFDADQLASVEFFDVNGRRLTPVLSDTGTLMGLSDAGGQSDVPAVQARLAAVRQHLAATVDKRITKAAPPTVTSVEALSRLPVLDGRPLAECYVLLEPIFGHAYGGVAGTRHDGSWWHNFWAH</sequence>
<reference evidence="1 2" key="1">
    <citation type="submission" date="2020-03" db="EMBL/GenBank/DDBJ databases">
        <title>Whole genome shotgun sequence of Phytohabitans rumicis NBRC 108638.</title>
        <authorList>
            <person name="Komaki H."/>
            <person name="Tamura T."/>
        </authorList>
    </citation>
    <scope>NUCLEOTIDE SEQUENCE [LARGE SCALE GENOMIC DNA]</scope>
    <source>
        <strain evidence="1 2">NBRC 108638</strain>
    </source>
</reference>
<keyword evidence="2" id="KW-1185">Reference proteome</keyword>
<protein>
    <submittedName>
        <fullName evidence="1">Uncharacterized protein</fullName>
    </submittedName>
</protein>
<evidence type="ECO:0000313" key="1">
    <source>
        <dbReference type="EMBL" id="GFJ92436.1"/>
    </source>
</evidence>
<evidence type="ECO:0000313" key="2">
    <source>
        <dbReference type="Proteomes" id="UP000482960"/>
    </source>
</evidence>
<comment type="caution">
    <text evidence="1">The sequence shown here is derived from an EMBL/GenBank/DDBJ whole genome shotgun (WGS) entry which is preliminary data.</text>
</comment>
<accession>A0A6V8LEC0</accession>
<dbReference type="EMBL" id="BLPG01000001">
    <property type="protein sequence ID" value="GFJ92436.1"/>
    <property type="molecule type" value="Genomic_DNA"/>
</dbReference>
<organism evidence="1 2">
    <name type="scientific">Phytohabitans rumicis</name>
    <dbReference type="NCBI Taxonomy" id="1076125"/>
    <lineage>
        <taxon>Bacteria</taxon>
        <taxon>Bacillati</taxon>
        <taxon>Actinomycetota</taxon>
        <taxon>Actinomycetes</taxon>
        <taxon>Micromonosporales</taxon>
        <taxon>Micromonosporaceae</taxon>
    </lineage>
</organism>
<gene>
    <name evidence="1" type="ORF">Prum_060780</name>
</gene>
<dbReference type="Proteomes" id="UP000482960">
    <property type="component" value="Unassembled WGS sequence"/>
</dbReference>
<dbReference type="RefSeq" id="WP_173079308.1">
    <property type="nucleotide sequence ID" value="NZ_BAABJB010000013.1"/>
</dbReference>
<reference evidence="1 2" key="2">
    <citation type="submission" date="2020-03" db="EMBL/GenBank/DDBJ databases">
        <authorList>
            <person name="Ichikawa N."/>
            <person name="Kimura A."/>
            <person name="Kitahashi Y."/>
            <person name="Uohara A."/>
        </authorList>
    </citation>
    <scope>NUCLEOTIDE SEQUENCE [LARGE SCALE GENOMIC DNA]</scope>
    <source>
        <strain evidence="1 2">NBRC 108638</strain>
    </source>
</reference>